<feature type="region of interest" description="Disordered" evidence="3">
    <location>
        <begin position="546"/>
        <end position="596"/>
    </location>
</feature>
<feature type="region of interest" description="Disordered" evidence="3">
    <location>
        <begin position="1"/>
        <end position="69"/>
    </location>
</feature>
<evidence type="ECO:0000313" key="4">
    <source>
        <dbReference type="EMBL" id="CDU20662.1"/>
    </source>
</evidence>
<accession>A0A078K920</accession>
<dbReference type="GeneID" id="3791810"/>
<reference evidence="6 7" key="1">
    <citation type="journal article" date="2014" name="BMC Biol.">
        <title>A comprehensive evaluation of rodent malaria parasite genomes and gene expression.</title>
        <authorList>
            <person name="Otto T.D."/>
            <person name="Bohme U."/>
            <person name="Jackson A.P."/>
            <person name="Hunt M."/>
            <person name="Franke-Fayard B."/>
            <person name="Hoeijmakers W.A."/>
            <person name="Religa A.A."/>
            <person name="Robertson L."/>
            <person name="Sanders M."/>
            <person name="Ogun S.A."/>
            <person name="Cunningham D."/>
            <person name="Erhart A."/>
            <person name="Billker O."/>
            <person name="Khan S.M."/>
            <person name="Stunnenberg H.G."/>
            <person name="Langhorne J."/>
            <person name="Holder A.A."/>
            <person name="Waters A.P."/>
            <person name="Newbold C.I."/>
            <person name="Pain A."/>
            <person name="Berriman M."/>
            <person name="Janse C.J."/>
        </authorList>
    </citation>
    <scope>NUCLEOTIDE SEQUENCE [LARGE SCALE GENOMIC DNA]</scope>
    <source>
        <strain evidence="5 6">17X</strain>
        <strain evidence="4 7">YM</strain>
    </source>
</reference>
<dbReference type="Gene3D" id="2.120.10.80">
    <property type="entry name" value="Kelch-type beta propeller"/>
    <property type="match status" value="2"/>
</dbReference>
<reference evidence="5" key="4">
    <citation type="submission" date="2019-05" db="EMBL/GenBank/DDBJ databases">
        <authorList>
            <consortium name="Pathogen Informatics"/>
        </authorList>
    </citation>
    <scope>NUCLEOTIDE SEQUENCE</scope>
    <source>
        <strain evidence="5">17X</strain>
    </source>
</reference>
<evidence type="ECO:0000313" key="7">
    <source>
        <dbReference type="Proteomes" id="UP000072904"/>
    </source>
</evidence>
<reference evidence="5" key="2">
    <citation type="submission" date="2014-05" db="EMBL/GenBank/DDBJ databases">
        <authorList>
            <person name="Aslett M.A."/>
            <person name="De Silva N."/>
        </authorList>
    </citation>
    <scope>NUCLEOTIDE SEQUENCE</scope>
    <source>
        <strain evidence="5">17X</strain>
    </source>
</reference>
<dbReference type="PANTHER" id="PTHR46093">
    <property type="entry name" value="ACYL-COA-BINDING DOMAIN-CONTAINING PROTEIN 5"/>
    <property type="match status" value="1"/>
</dbReference>
<feature type="compositionally biased region" description="Acidic residues" evidence="3">
    <location>
        <begin position="1"/>
        <end position="14"/>
    </location>
</feature>
<name>A0A078K920_PLAYE</name>
<reference evidence="4" key="3">
    <citation type="submission" date="2014-05" db="EMBL/GenBank/DDBJ databases">
        <authorList>
            <person name="Aslett A.Martin."/>
            <person name="De Silva Nishadi"/>
        </authorList>
    </citation>
    <scope>NUCLEOTIDE SEQUENCE</scope>
    <source>
        <strain evidence="4">YM</strain>
    </source>
</reference>
<dbReference type="VEuPathDB" id="PlasmoDB:PY05921"/>
<protein>
    <submittedName>
        <fullName evidence="5">Kelch domain-containing protein, putative</fullName>
    </submittedName>
</protein>
<evidence type="ECO:0000313" key="5">
    <source>
        <dbReference type="EMBL" id="VTZ81625.1"/>
    </source>
</evidence>
<dbReference type="OrthoDB" id="432528at2759"/>
<dbReference type="VEuPathDB" id="PlasmoDB:PY17X_1431400"/>
<dbReference type="SUPFAM" id="SSF117281">
    <property type="entry name" value="Kelch motif"/>
    <property type="match status" value="1"/>
</dbReference>
<feature type="compositionally biased region" description="Basic and acidic residues" evidence="3">
    <location>
        <begin position="32"/>
        <end position="49"/>
    </location>
</feature>
<dbReference type="VEuPathDB" id="PlasmoDB:Py17XNL_001401155"/>
<dbReference type="AlphaFoldDB" id="A0A078K920"/>
<dbReference type="InterPro" id="IPR015915">
    <property type="entry name" value="Kelch-typ_b-propeller"/>
</dbReference>
<dbReference type="PANTHER" id="PTHR46093:SF18">
    <property type="entry name" value="FIBRONECTIN TYPE-III DOMAIN-CONTAINING PROTEIN"/>
    <property type="match status" value="1"/>
</dbReference>
<evidence type="ECO:0000256" key="2">
    <source>
        <dbReference type="ARBA" id="ARBA00022737"/>
    </source>
</evidence>
<evidence type="ECO:0000256" key="1">
    <source>
        <dbReference type="ARBA" id="ARBA00022441"/>
    </source>
</evidence>
<dbReference type="RefSeq" id="XP_726470.1">
    <property type="nucleotide sequence ID" value="XM_721377.1"/>
</dbReference>
<feature type="compositionally biased region" description="Low complexity" evidence="3">
    <location>
        <begin position="573"/>
        <end position="582"/>
    </location>
</feature>
<dbReference type="VEuPathDB" id="PlasmoDB:PYYM_1433100"/>
<keyword evidence="1" id="KW-0880">Kelch repeat</keyword>
<gene>
    <name evidence="5" type="ORF">PY17X_1431400</name>
    <name evidence="4" type="ORF">PYYM_1433100</name>
</gene>
<dbReference type="KEGG" id="pyo:PY17X_1431400"/>
<evidence type="ECO:0000256" key="3">
    <source>
        <dbReference type="SAM" id="MobiDB-lite"/>
    </source>
</evidence>
<dbReference type="Proteomes" id="UP000072904">
    <property type="component" value="Chromosome 14"/>
</dbReference>
<feature type="compositionally biased region" description="Basic and acidic residues" evidence="3">
    <location>
        <begin position="585"/>
        <end position="596"/>
    </location>
</feature>
<evidence type="ECO:0000313" key="6">
    <source>
        <dbReference type="Proteomes" id="UP000072874"/>
    </source>
</evidence>
<sequence>MSDISDFSDIDDFSENGKQNKLFKKKSQKSTTSKESDSNKDDTLDKQDSTKLVSSVENEDKGLLMQKSGTIESEKNLNLKIGSTEDNTLYATNSKSFQNLDNSTKLKDQQRRTDGMNPRVADCVMSPPEFFISHIYHDNKVFMKKYAHSMIEYENEFFIYGGINAKNEYLDEFIKFTYGPNTFTSKKLTENPGKRAYASMTLAYNDENSPYLLLFGGLCGPNILAKDCYMYDIAKDTWSKYSLKLDSVPGARYGHAYTYCPITYATIIWGGLNRNNELLNSGHKFVGGKWSEMNNKGTCPSPRAFSSLAWLDRTTKDNVNYSFLYLFGGDLTNRGTPTDELWVYNINNENWTLIKNSSGEIPCARWKHGSVMVDKNMWISGGLFSGWFSNYTIPDLYVYDVPSNCWFHCQIASKQIHNCYDYGTLNLHSQTKAFFLFGGKNYNNEPISNVCRFAPLCTSVSITMMRNDIKSFNSLILEIKKETEETANNVSEIQEIIHMYSLDIKDFKILFEALTRSIQILKENVERIDTELSILKENIATNKQNSIENAAIENENEDPEKIEKTEEAENAENTENAENAENAENEIKAEEITSVQ</sequence>
<dbReference type="EMBL" id="LM993668">
    <property type="protein sequence ID" value="VTZ81625.1"/>
    <property type="molecule type" value="Genomic_DNA"/>
</dbReference>
<dbReference type="EMBL" id="LK934642">
    <property type="protein sequence ID" value="CDU20662.1"/>
    <property type="molecule type" value="Genomic_DNA"/>
</dbReference>
<dbReference type="OMA" id="FNHENWT"/>
<dbReference type="Pfam" id="PF24681">
    <property type="entry name" value="Kelch_KLHDC2_KLHL20_DRC7"/>
    <property type="match status" value="2"/>
</dbReference>
<organism evidence="4 7">
    <name type="scientific">Plasmodium yoelii</name>
    <dbReference type="NCBI Taxonomy" id="5861"/>
    <lineage>
        <taxon>Eukaryota</taxon>
        <taxon>Sar</taxon>
        <taxon>Alveolata</taxon>
        <taxon>Apicomplexa</taxon>
        <taxon>Aconoidasida</taxon>
        <taxon>Haemosporida</taxon>
        <taxon>Plasmodiidae</taxon>
        <taxon>Plasmodium</taxon>
        <taxon>Plasmodium (Vinckeia)</taxon>
    </lineage>
</organism>
<dbReference type="Proteomes" id="UP000072874">
    <property type="component" value="Chromosome 14"/>
</dbReference>
<keyword evidence="2" id="KW-0677">Repeat</keyword>
<proteinExistence type="predicted"/>